<evidence type="ECO:0000313" key="1">
    <source>
        <dbReference type="EMBL" id="MFA0810828.1"/>
    </source>
</evidence>
<dbReference type="EMBL" id="JBGMEK010000012">
    <property type="protein sequence ID" value="MFA0810828.1"/>
    <property type="molecule type" value="Genomic_DNA"/>
</dbReference>
<gene>
    <name evidence="1" type="ORF">ACCI49_07820</name>
</gene>
<sequence>MTELFAVIRKDSKYFHQNPKALPFPVHIIDTTDAYRVKGNGDGYRLDDVYLFVKAGQDYRQIDS</sequence>
<reference evidence="1 2" key="1">
    <citation type="submission" date="2024-08" db="EMBL/GenBank/DDBJ databases">
        <authorList>
            <person name="Ishaq N."/>
        </authorList>
    </citation>
    <scope>NUCLEOTIDE SEQUENCE [LARGE SCALE GENOMIC DNA]</scope>
    <source>
        <strain evidence="1 2">DSM 18651</strain>
    </source>
</reference>
<accession>A0ABV4NZA4</accession>
<evidence type="ECO:0000313" key="2">
    <source>
        <dbReference type="Proteomes" id="UP001569428"/>
    </source>
</evidence>
<dbReference type="RefSeq" id="WP_371838400.1">
    <property type="nucleotide sequence ID" value="NZ_JBGMEK010000012.1"/>
</dbReference>
<comment type="caution">
    <text evidence="1">The sequence shown here is derived from an EMBL/GenBank/DDBJ whole genome shotgun (WGS) entry which is preliminary data.</text>
</comment>
<name>A0ABV4NZA4_9GAMM</name>
<dbReference type="Proteomes" id="UP001569428">
    <property type="component" value="Unassembled WGS sequence"/>
</dbReference>
<proteinExistence type="predicted"/>
<protein>
    <submittedName>
        <fullName evidence="1">Uncharacterized protein</fullName>
    </submittedName>
</protein>
<organism evidence="1 2">
    <name type="scientific">Microbulbifer epialgicus</name>
    <dbReference type="NCBI Taxonomy" id="393907"/>
    <lineage>
        <taxon>Bacteria</taxon>
        <taxon>Pseudomonadati</taxon>
        <taxon>Pseudomonadota</taxon>
        <taxon>Gammaproteobacteria</taxon>
        <taxon>Cellvibrionales</taxon>
        <taxon>Microbulbiferaceae</taxon>
        <taxon>Microbulbifer</taxon>
    </lineage>
</organism>
<keyword evidence="2" id="KW-1185">Reference proteome</keyword>